<dbReference type="InterPro" id="IPR014017">
    <property type="entry name" value="DNA_helicase_UvrD-like_C"/>
</dbReference>
<evidence type="ECO:0000256" key="5">
    <source>
        <dbReference type="PROSITE-ProRule" id="PRU00560"/>
    </source>
</evidence>
<dbReference type="Proteomes" id="UP001229421">
    <property type="component" value="Unassembled WGS sequence"/>
</dbReference>
<keyword evidence="3 5" id="KW-0347">Helicase</keyword>
<dbReference type="EMBL" id="JAUHHV010000001">
    <property type="protein sequence ID" value="KAK1439382.1"/>
    <property type="molecule type" value="Genomic_DNA"/>
</dbReference>
<sequence>MEPSPNHKDPENNMRNMVEVAVTFRILQLLYKDDMQVADVFTECASLKQKISMAILSPHHDQVKCMQQKHETQQQNNEFLKCLWILGDERTHLKGGSIWKSLILDAKARGCFFQADESKDLAKVICEVNEDLRQLDELVRGESTLFQNTSWKVVFSSMFRASFSKIESRETKKLVFLMLLKLSSGWRPRGSSTAASVSESPYFELMKEFKVKGLHLICTVDVMKETHLYTQVIKVWDILPFHEIAGLVRRLDGIIGSYTHEYIDRCKARCVKRGSEYREYPMKWPGTSEISQYKTHANSCDEMFIDSASRIDCIENVKVRESLILMKFYSLSTAAVNTVMYGCDGRDLGIPFELNEQEKNVVSFDKSSFILGRSGTGKTTVLTMKLFQNEQLHHLACEGFHEVMESEGEAKQEGLHQLFVTFSPKLCYAVRQQYGEWKRLTCGGGSSSPSSLTCIEDVDQMMLSEDLLDQFIHLPHDVYPLIITFHRFVLMLDGTVGTSFFARFPNIRHLIYGNKTSTSRLSVLEQFMSFKGVTYERFYAAYWPHFNWWIVIGQKASNGILSRDDYVALCDRRTSIFNAQKREIIYSIFLQYENIKVENGNFDLADIVNDLHQRLEVEGYAGDMMDYVFVDEVQDLSMRQIMLFKYVCTNVHEGFAFSGDTAQAIAKGIGFRFEDIRCLFYKKFLSGSKKGTISTIFQLSENFRTHAGVLNMAQSVINLLCHFFPLFVDELRPESGRIGGELPILLETDMNKNAISLIFQRNESCSQFITGFGAEQVVLVRDESLREKVVKIVGKKALVLTIMESKGLEFQDVLLYDFFTTSSFSNEWRIIYSYMKDKDMLNAPFTTMCSCFDMDKHAVLCSELKLLYVAITRTRQRLWICESAGFSEPIYDYWKTLNLVEVKHLSDSFADKMQSPSGKDEWKSRGVKLFCENNFRMAQMCFLKAGDKYSKKLAEAYHLREIGWNARASHPERKKLLQDAAELFSSIGKNKLAAECYYEIEDYIKAGCIYRSESMLEKAGDCFCLARCYERAVEEYEKAGAFAQCFSACTKGKLFERGFEQLHRWGECGDARLKFLCKGAHYYFLINDSESMMKFVRSFYEKSEIRRFLIK</sequence>
<dbReference type="PANTHER" id="PTHR21529">
    <property type="entry name" value="MAMMARY TURMOR VIRUS RECEPTOR HOMOLOG 1, 2 MTVR1, 2"/>
    <property type="match status" value="1"/>
</dbReference>
<evidence type="ECO:0000256" key="1">
    <source>
        <dbReference type="ARBA" id="ARBA00022741"/>
    </source>
</evidence>
<dbReference type="Pfam" id="PF13361">
    <property type="entry name" value="UvrD_C"/>
    <property type="match status" value="1"/>
</dbReference>
<dbReference type="SUPFAM" id="SSF48452">
    <property type="entry name" value="TPR-like"/>
    <property type="match status" value="1"/>
</dbReference>
<proteinExistence type="predicted"/>
<dbReference type="GO" id="GO:0005524">
    <property type="term" value="F:ATP binding"/>
    <property type="evidence" value="ECO:0007669"/>
    <property type="project" value="UniProtKB-UniRule"/>
</dbReference>
<dbReference type="InterPro" id="IPR027417">
    <property type="entry name" value="P-loop_NTPase"/>
</dbReference>
<name>A0AAD8PBA4_TARER</name>
<protein>
    <recommendedName>
        <fullName evidence="6">UvrD-like helicase ATP-binding domain-containing protein</fullName>
    </recommendedName>
</protein>
<comment type="caution">
    <text evidence="7">The sequence shown here is derived from an EMBL/GenBank/DDBJ whole genome shotgun (WGS) entry which is preliminary data.</text>
</comment>
<accession>A0AAD8PBA4</accession>
<evidence type="ECO:0000313" key="7">
    <source>
        <dbReference type="EMBL" id="KAK1439382.1"/>
    </source>
</evidence>
<gene>
    <name evidence="7" type="ORF">QVD17_05199</name>
</gene>
<dbReference type="InterPro" id="IPR039904">
    <property type="entry name" value="TRANK1"/>
</dbReference>
<feature type="binding site" evidence="5">
    <location>
        <begin position="372"/>
        <end position="379"/>
    </location>
    <ligand>
        <name>ATP</name>
        <dbReference type="ChEBI" id="CHEBI:30616"/>
    </ligand>
</feature>
<dbReference type="PROSITE" id="PS51198">
    <property type="entry name" value="UVRD_HELICASE_ATP_BIND"/>
    <property type="match status" value="1"/>
</dbReference>
<dbReference type="GO" id="GO:0004386">
    <property type="term" value="F:helicase activity"/>
    <property type="evidence" value="ECO:0007669"/>
    <property type="project" value="UniProtKB-UniRule"/>
</dbReference>
<dbReference type="PANTHER" id="PTHR21529:SF4">
    <property type="entry name" value="TPR AND ANKYRIN REPEAT-CONTAINING PROTEIN 1"/>
    <property type="match status" value="1"/>
</dbReference>
<keyword evidence="4 5" id="KW-0067">ATP-binding</keyword>
<keyword evidence="1 5" id="KW-0547">Nucleotide-binding</keyword>
<dbReference type="InterPro" id="IPR014016">
    <property type="entry name" value="UvrD-like_ATP-bd"/>
</dbReference>
<evidence type="ECO:0000256" key="4">
    <source>
        <dbReference type="ARBA" id="ARBA00022840"/>
    </source>
</evidence>
<dbReference type="Pfam" id="PF00580">
    <property type="entry name" value="UvrD-helicase"/>
    <property type="match status" value="1"/>
</dbReference>
<dbReference type="GO" id="GO:0016787">
    <property type="term" value="F:hydrolase activity"/>
    <property type="evidence" value="ECO:0007669"/>
    <property type="project" value="UniProtKB-UniRule"/>
</dbReference>
<evidence type="ECO:0000313" key="8">
    <source>
        <dbReference type="Proteomes" id="UP001229421"/>
    </source>
</evidence>
<keyword evidence="8" id="KW-1185">Reference proteome</keyword>
<evidence type="ECO:0000256" key="2">
    <source>
        <dbReference type="ARBA" id="ARBA00022801"/>
    </source>
</evidence>
<organism evidence="7 8">
    <name type="scientific">Tagetes erecta</name>
    <name type="common">African marigold</name>
    <dbReference type="NCBI Taxonomy" id="13708"/>
    <lineage>
        <taxon>Eukaryota</taxon>
        <taxon>Viridiplantae</taxon>
        <taxon>Streptophyta</taxon>
        <taxon>Embryophyta</taxon>
        <taxon>Tracheophyta</taxon>
        <taxon>Spermatophyta</taxon>
        <taxon>Magnoliopsida</taxon>
        <taxon>eudicotyledons</taxon>
        <taxon>Gunneridae</taxon>
        <taxon>Pentapetalae</taxon>
        <taxon>asterids</taxon>
        <taxon>campanulids</taxon>
        <taxon>Asterales</taxon>
        <taxon>Asteraceae</taxon>
        <taxon>Asteroideae</taxon>
        <taxon>Heliantheae alliance</taxon>
        <taxon>Tageteae</taxon>
        <taxon>Tagetes</taxon>
    </lineage>
</organism>
<reference evidence="7" key="1">
    <citation type="journal article" date="2023" name="bioRxiv">
        <title>Improved chromosome-level genome assembly for marigold (Tagetes erecta).</title>
        <authorList>
            <person name="Jiang F."/>
            <person name="Yuan L."/>
            <person name="Wang S."/>
            <person name="Wang H."/>
            <person name="Xu D."/>
            <person name="Wang A."/>
            <person name="Fan W."/>
        </authorList>
    </citation>
    <scope>NUCLEOTIDE SEQUENCE</scope>
    <source>
        <strain evidence="7">WSJ</strain>
        <tissue evidence="7">Leaf</tissue>
    </source>
</reference>
<evidence type="ECO:0000259" key="6">
    <source>
        <dbReference type="PROSITE" id="PS51198"/>
    </source>
</evidence>
<dbReference type="AlphaFoldDB" id="A0AAD8PBA4"/>
<dbReference type="InterPro" id="IPR011990">
    <property type="entry name" value="TPR-like_helical_dom_sf"/>
</dbReference>
<dbReference type="SUPFAM" id="SSF52540">
    <property type="entry name" value="P-loop containing nucleoside triphosphate hydrolases"/>
    <property type="match status" value="1"/>
</dbReference>
<feature type="domain" description="UvrD-like helicase ATP-binding" evidence="6">
    <location>
        <begin position="351"/>
        <end position="706"/>
    </location>
</feature>
<dbReference type="Gene3D" id="3.40.50.300">
    <property type="entry name" value="P-loop containing nucleotide triphosphate hydrolases"/>
    <property type="match status" value="2"/>
</dbReference>
<evidence type="ECO:0000256" key="3">
    <source>
        <dbReference type="ARBA" id="ARBA00022806"/>
    </source>
</evidence>
<keyword evidence="2 5" id="KW-0378">Hydrolase</keyword>